<sequence length="156" mass="17613">MKLTTHCTLVLLLGFLTATANASKPVEEDYLAVTTRPYFHPAYEFEDGRAGGWCFDTALFRLDNDDIRQVSIEEKIRDQKLKTVIPELAGYPDKPTLTETFDQHDGRRTFCLPYILRGPALDELSASARFIFPGNPQPVELQSIETEAEAVPGFRF</sequence>
<evidence type="ECO:0000256" key="1">
    <source>
        <dbReference type="SAM" id="SignalP"/>
    </source>
</evidence>
<proteinExistence type="predicted"/>
<evidence type="ECO:0000313" key="2">
    <source>
        <dbReference type="EMBL" id="KEQ13546.1"/>
    </source>
</evidence>
<accession>A0A081N523</accession>
<gene>
    <name evidence="2" type="ORF">GZ77_14560</name>
</gene>
<evidence type="ECO:0000313" key="3">
    <source>
        <dbReference type="Proteomes" id="UP000028006"/>
    </source>
</evidence>
<keyword evidence="1" id="KW-0732">Signal</keyword>
<feature type="signal peptide" evidence="1">
    <location>
        <begin position="1"/>
        <end position="22"/>
    </location>
</feature>
<protein>
    <submittedName>
        <fullName evidence="2">Uncharacterized protein</fullName>
    </submittedName>
</protein>
<keyword evidence="3" id="KW-1185">Reference proteome</keyword>
<dbReference type="AlphaFoldDB" id="A0A081N523"/>
<name>A0A081N523_9GAMM</name>
<dbReference type="RefSeq" id="WP_034876482.1">
    <property type="nucleotide sequence ID" value="NZ_JOKG01000003.1"/>
</dbReference>
<dbReference type="EMBL" id="JOKG01000003">
    <property type="protein sequence ID" value="KEQ13546.1"/>
    <property type="molecule type" value="Genomic_DNA"/>
</dbReference>
<comment type="caution">
    <text evidence="2">The sequence shown here is derived from an EMBL/GenBank/DDBJ whole genome shotgun (WGS) entry which is preliminary data.</text>
</comment>
<reference evidence="2 3" key="1">
    <citation type="submission" date="2014-06" db="EMBL/GenBank/DDBJ databases">
        <title>Whole Genome Sequences of Three Symbiotic Endozoicomonas Bacteria.</title>
        <authorList>
            <person name="Neave M.J."/>
            <person name="Apprill A."/>
            <person name="Voolstra C.R."/>
        </authorList>
    </citation>
    <scope>NUCLEOTIDE SEQUENCE [LARGE SCALE GENOMIC DNA]</scope>
    <source>
        <strain evidence="2 3">LMG 24815</strain>
    </source>
</reference>
<organism evidence="2 3">
    <name type="scientific">Endozoicomonas montiporae</name>
    <dbReference type="NCBI Taxonomy" id="1027273"/>
    <lineage>
        <taxon>Bacteria</taxon>
        <taxon>Pseudomonadati</taxon>
        <taxon>Pseudomonadota</taxon>
        <taxon>Gammaproteobacteria</taxon>
        <taxon>Oceanospirillales</taxon>
        <taxon>Endozoicomonadaceae</taxon>
        <taxon>Endozoicomonas</taxon>
    </lineage>
</organism>
<dbReference type="Proteomes" id="UP000028006">
    <property type="component" value="Unassembled WGS sequence"/>
</dbReference>
<feature type="chain" id="PRO_5001760537" evidence="1">
    <location>
        <begin position="23"/>
        <end position="156"/>
    </location>
</feature>